<dbReference type="Proteomes" id="UP000251960">
    <property type="component" value="Chromosome 5"/>
</dbReference>
<dbReference type="InterPro" id="IPR026791">
    <property type="entry name" value="DOCK"/>
</dbReference>
<comment type="caution">
    <text evidence="4">The sequence shown here is derived from an EMBL/GenBank/DDBJ whole genome shotgun (WGS) entry which is preliminary data.</text>
</comment>
<organism evidence="4">
    <name type="scientific">Zea mays</name>
    <name type="common">Maize</name>
    <dbReference type="NCBI Taxonomy" id="4577"/>
    <lineage>
        <taxon>Eukaryota</taxon>
        <taxon>Viridiplantae</taxon>
        <taxon>Streptophyta</taxon>
        <taxon>Embryophyta</taxon>
        <taxon>Tracheophyta</taxon>
        <taxon>Spermatophyta</taxon>
        <taxon>Magnoliopsida</taxon>
        <taxon>Liliopsida</taxon>
        <taxon>Poales</taxon>
        <taxon>Poaceae</taxon>
        <taxon>PACMAD clade</taxon>
        <taxon>Panicoideae</taxon>
        <taxon>Andropogonodae</taxon>
        <taxon>Andropogoneae</taxon>
        <taxon>Tripsacinae</taxon>
        <taxon>Zea</taxon>
    </lineage>
</organism>
<evidence type="ECO:0000256" key="2">
    <source>
        <dbReference type="SAM" id="Phobius"/>
    </source>
</evidence>
<dbReference type="InterPro" id="IPR035892">
    <property type="entry name" value="C2_domain_sf"/>
</dbReference>
<protein>
    <recommendedName>
        <fullName evidence="3">C2 DOCK-type domain-containing protein</fullName>
    </recommendedName>
</protein>
<keyword evidence="2" id="KW-0472">Membrane</keyword>
<dbReference type="PANTHER" id="PTHR23317:SF76">
    <property type="entry name" value="LD20667P"/>
    <property type="match status" value="1"/>
</dbReference>
<dbReference type="Gene3D" id="2.60.40.150">
    <property type="entry name" value="C2 domain"/>
    <property type="match status" value="1"/>
</dbReference>
<dbReference type="Pfam" id="PF14429">
    <property type="entry name" value="DOCK-C2"/>
    <property type="match status" value="1"/>
</dbReference>
<dbReference type="EMBL" id="NCVQ01000006">
    <property type="protein sequence ID" value="PWZ24534.1"/>
    <property type="molecule type" value="Genomic_DNA"/>
</dbReference>
<feature type="domain" description="C2 DOCK-type" evidence="3">
    <location>
        <begin position="1"/>
        <end position="140"/>
    </location>
</feature>
<sequence length="223" mass="25534">MLQKWGHTQIAVGTRMASYHDEVKISLPALLTPQHHLVFTFFHVDLQMKLEAPKPVIIGYSVLPLSTHIQYASSTQLFFSVLVTSYLLFVTCQLLQMLLSDVSLPILRELVPHYLQESGKERMDYLEDGKTVFRLRLRLCSSLFPINERIRDFFVEYDRHTLHTSPPWGSELLEAINSLKNVESTALLQFLQPILNMLLHLIGDGGETLQVAAFRAMVNILTR</sequence>
<comment type="similarity">
    <text evidence="1">Belongs to the DOCK family.</text>
</comment>
<feature type="transmembrane region" description="Helical" evidence="2">
    <location>
        <begin position="77"/>
        <end position="99"/>
    </location>
</feature>
<dbReference type="GO" id="GO:0007264">
    <property type="term" value="P:small GTPase-mediated signal transduction"/>
    <property type="evidence" value="ECO:0007669"/>
    <property type="project" value="InterPro"/>
</dbReference>
<evidence type="ECO:0000313" key="4">
    <source>
        <dbReference type="EMBL" id="PWZ24534.1"/>
    </source>
</evidence>
<dbReference type="PROSITE" id="PS51650">
    <property type="entry name" value="C2_DOCK"/>
    <property type="match status" value="1"/>
</dbReference>
<keyword evidence="2" id="KW-1133">Transmembrane helix</keyword>
<dbReference type="PANTHER" id="PTHR23317">
    <property type="entry name" value="DEDICATOR OF CYTOKINESIS DOCK"/>
    <property type="match status" value="1"/>
</dbReference>
<proteinExistence type="inferred from homology"/>
<accession>A0A3L6ETZ0</accession>
<dbReference type="GO" id="GO:0005085">
    <property type="term" value="F:guanyl-nucleotide exchange factor activity"/>
    <property type="evidence" value="ECO:0007669"/>
    <property type="project" value="InterPro"/>
</dbReference>
<name>A0A3L6ETZ0_MAIZE</name>
<evidence type="ECO:0000259" key="3">
    <source>
        <dbReference type="PROSITE" id="PS51650"/>
    </source>
</evidence>
<dbReference type="InterPro" id="IPR027007">
    <property type="entry name" value="C2_DOCK-type_domain"/>
</dbReference>
<dbReference type="AlphaFoldDB" id="A0A3L6ETZ0"/>
<reference evidence="4" key="1">
    <citation type="journal article" date="2018" name="Nat. Genet.">
        <title>Extensive intraspecific gene order and gene structural variations between Mo17 and other maize genomes.</title>
        <authorList>
            <person name="Sun S."/>
            <person name="Zhou Y."/>
            <person name="Chen J."/>
            <person name="Shi J."/>
            <person name="Zhao H."/>
            <person name="Zhao H."/>
            <person name="Song W."/>
            <person name="Zhang M."/>
            <person name="Cui Y."/>
            <person name="Dong X."/>
            <person name="Liu H."/>
            <person name="Ma X."/>
            <person name="Jiao Y."/>
            <person name="Wang B."/>
            <person name="Wei X."/>
            <person name="Stein J.C."/>
            <person name="Glaubitz J.C."/>
            <person name="Lu F."/>
            <person name="Yu G."/>
            <person name="Liang C."/>
            <person name="Fengler K."/>
            <person name="Li B."/>
            <person name="Rafalski A."/>
            <person name="Schnable P.S."/>
            <person name="Ware D.H."/>
            <person name="Buckler E.S."/>
            <person name="Lai J."/>
        </authorList>
    </citation>
    <scope>NUCLEOTIDE SEQUENCE [LARGE SCALE GENOMIC DNA]</scope>
    <source>
        <tissue evidence="4">Seedling</tissue>
    </source>
</reference>
<gene>
    <name evidence="4" type="ORF">Zm00014a_032895</name>
</gene>
<evidence type="ECO:0000256" key="1">
    <source>
        <dbReference type="PROSITE-ProRule" id="PRU00983"/>
    </source>
</evidence>
<keyword evidence="2" id="KW-0812">Transmembrane</keyword>